<sequence length="73" mass="7983">MVSKGKALKAVWLLTVIDLIKQMGIVITIILITGPKDLLIFQRLLSFVVLRIVITGRMPGACAPSIIINGRKI</sequence>
<evidence type="ECO:0000313" key="2">
    <source>
        <dbReference type="EMBL" id="KON88303.1"/>
    </source>
</evidence>
<keyword evidence="3" id="KW-1185">Reference proteome</keyword>
<name>A0A0M0GEU1_SPOGL</name>
<keyword evidence="1" id="KW-1133">Transmembrane helix</keyword>
<comment type="caution">
    <text evidence="2">The sequence shown here is derived from an EMBL/GenBank/DDBJ whole genome shotgun (WGS) entry which is preliminary data.</text>
</comment>
<gene>
    <name evidence="2" type="ORF">AF332_16850</name>
</gene>
<proteinExistence type="predicted"/>
<protein>
    <submittedName>
        <fullName evidence="2">Uncharacterized protein</fullName>
    </submittedName>
</protein>
<dbReference type="STRING" id="1459.AF332_16850"/>
<feature type="transmembrane region" description="Helical" evidence="1">
    <location>
        <begin position="44"/>
        <end position="68"/>
    </location>
</feature>
<dbReference type="Proteomes" id="UP000037109">
    <property type="component" value="Unassembled WGS sequence"/>
</dbReference>
<evidence type="ECO:0000313" key="3">
    <source>
        <dbReference type="Proteomes" id="UP000037109"/>
    </source>
</evidence>
<keyword evidence="1" id="KW-0812">Transmembrane</keyword>
<evidence type="ECO:0000256" key="1">
    <source>
        <dbReference type="SAM" id="Phobius"/>
    </source>
</evidence>
<accession>A0A0M0GEU1</accession>
<dbReference type="EMBL" id="LGUF01000007">
    <property type="protein sequence ID" value="KON88303.1"/>
    <property type="molecule type" value="Genomic_DNA"/>
</dbReference>
<dbReference type="AlphaFoldDB" id="A0A0M0GEU1"/>
<keyword evidence="1" id="KW-0472">Membrane</keyword>
<organism evidence="2 3">
    <name type="scientific">Sporosarcina globispora</name>
    <name type="common">Bacillus globisporus</name>
    <dbReference type="NCBI Taxonomy" id="1459"/>
    <lineage>
        <taxon>Bacteria</taxon>
        <taxon>Bacillati</taxon>
        <taxon>Bacillota</taxon>
        <taxon>Bacilli</taxon>
        <taxon>Bacillales</taxon>
        <taxon>Caryophanaceae</taxon>
        <taxon>Sporosarcina</taxon>
    </lineage>
</organism>
<feature type="transmembrane region" description="Helical" evidence="1">
    <location>
        <begin position="12"/>
        <end position="32"/>
    </location>
</feature>
<reference evidence="3" key="1">
    <citation type="submission" date="2015-07" db="EMBL/GenBank/DDBJ databases">
        <title>Fjat-10036 dsm4.</title>
        <authorList>
            <person name="Liu B."/>
            <person name="Wang J."/>
            <person name="Zhu Y."/>
            <person name="Liu G."/>
            <person name="Chen Q."/>
            <person name="Chen Z."/>
            <person name="Lan J."/>
            <person name="Che J."/>
            <person name="Ge C."/>
            <person name="Shi H."/>
            <person name="Pan Z."/>
            <person name="Liu X."/>
        </authorList>
    </citation>
    <scope>NUCLEOTIDE SEQUENCE [LARGE SCALE GENOMIC DNA]</scope>
    <source>
        <strain evidence="3">DSM 4</strain>
    </source>
</reference>